<dbReference type="InterPro" id="IPR003423">
    <property type="entry name" value="OMP_efflux"/>
</dbReference>
<dbReference type="AlphaFoldDB" id="A0AAU7F6Z1"/>
<dbReference type="RefSeq" id="WP_348944034.1">
    <property type="nucleotide sequence ID" value="NZ_CP157355.1"/>
</dbReference>
<organism evidence="3">
    <name type="scientific">Chitinibacter mangrovi</name>
    <dbReference type="NCBI Taxonomy" id="3153927"/>
    <lineage>
        <taxon>Bacteria</taxon>
        <taxon>Pseudomonadati</taxon>
        <taxon>Pseudomonadota</taxon>
        <taxon>Betaproteobacteria</taxon>
        <taxon>Neisseriales</taxon>
        <taxon>Chitinibacteraceae</taxon>
        <taxon>Chitinibacter</taxon>
    </lineage>
</organism>
<dbReference type="Pfam" id="PF02321">
    <property type="entry name" value="OEP"/>
    <property type="match status" value="2"/>
</dbReference>
<dbReference type="NCBIfam" id="TIGR01845">
    <property type="entry name" value="outer_NodT"/>
    <property type="match status" value="1"/>
</dbReference>
<evidence type="ECO:0000256" key="2">
    <source>
        <dbReference type="RuleBase" id="RU362097"/>
    </source>
</evidence>
<dbReference type="Gene3D" id="1.20.1600.10">
    <property type="entry name" value="Outer membrane efflux proteins (OEP)"/>
    <property type="match status" value="1"/>
</dbReference>
<dbReference type="GO" id="GO:0015562">
    <property type="term" value="F:efflux transmembrane transporter activity"/>
    <property type="evidence" value="ECO:0007669"/>
    <property type="project" value="InterPro"/>
</dbReference>
<sequence>MSLRLMLSVSVLASLLSACAVNLPTPTSAQLDPKALQWQASLQNPLQSSAPLAERLAEQAQWWQAWNDPVLIQLQIAAQQENPTLQLAQARIREARAKAYSAKAYLWPTLTGSAAGTRSKNELAPPGAISKAGSLGLDASWEIDLWGGVRAAEQGLLANLAARETEWHDARASMAAEVANAYVTYRAYQTMGAIVAQDLASRDRSLALTQDKERVGLASPVDVALLDASSADAQAQLAEMHEGQALAVKALVALTGLEESEVRLQLAALDPATRIMPQAVGFTVASLPAEVIAQRPDVRGAAEQVKMAAADVGVAEVARLPSLSLFGAISIGRQQNDGVTVSGNSWSFGPTIKLPIFNAGRLKADQEAAQARYDQALAAYQQRVRLAVREVEENMVRLNSSAQRVAATQRAVAGYQKQLDSGEAMWQAGAASLLDLEVSRRFLLGTQTRLINLQREQLANWIALYKSVGGEWPLDETQLLANK</sequence>
<reference evidence="3" key="1">
    <citation type="submission" date="2024-05" db="EMBL/GenBank/DDBJ databases">
        <authorList>
            <person name="Yang L."/>
            <person name="Pan L."/>
        </authorList>
    </citation>
    <scope>NUCLEOTIDE SEQUENCE</scope>
    <source>
        <strain evidence="3">FCG-7</strain>
    </source>
</reference>
<dbReference type="Gene3D" id="2.20.200.10">
    <property type="entry name" value="Outer membrane efflux proteins (OEP)"/>
    <property type="match status" value="1"/>
</dbReference>
<dbReference type="KEGG" id="cmav:ABHF33_11110"/>
<keyword evidence="2" id="KW-0732">Signal</keyword>
<evidence type="ECO:0000256" key="1">
    <source>
        <dbReference type="ARBA" id="ARBA00007613"/>
    </source>
</evidence>
<dbReference type="EMBL" id="CP157355">
    <property type="protein sequence ID" value="XBL99618.1"/>
    <property type="molecule type" value="Genomic_DNA"/>
</dbReference>
<accession>A0AAU7F6Z1</accession>
<name>A0AAU7F6Z1_9NEIS</name>
<dbReference type="PANTHER" id="PTHR30203:SF32">
    <property type="entry name" value="CATION EFFLUX SYSTEM PROTEIN CUSC"/>
    <property type="match status" value="1"/>
</dbReference>
<dbReference type="PANTHER" id="PTHR30203">
    <property type="entry name" value="OUTER MEMBRANE CATION EFFLUX PROTEIN"/>
    <property type="match status" value="1"/>
</dbReference>
<protein>
    <submittedName>
        <fullName evidence="3">Efflux transporter outer membrane subunit</fullName>
    </submittedName>
</protein>
<comment type="similarity">
    <text evidence="1 2">Belongs to the outer membrane factor (OMF) (TC 1.B.17) family.</text>
</comment>
<proteinExistence type="inferred from homology"/>
<comment type="subcellular location">
    <subcellularLocation>
        <location evidence="2">Cell membrane</location>
        <topology evidence="2">Lipid-anchor</topology>
    </subcellularLocation>
</comment>
<feature type="chain" id="PRO_5043086947" evidence="2">
    <location>
        <begin position="21"/>
        <end position="483"/>
    </location>
</feature>
<evidence type="ECO:0000313" key="3">
    <source>
        <dbReference type="EMBL" id="XBL99618.1"/>
    </source>
</evidence>
<dbReference type="InterPro" id="IPR010131">
    <property type="entry name" value="MdtP/NodT-like"/>
</dbReference>
<dbReference type="GO" id="GO:0005886">
    <property type="term" value="C:plasma membrane"/>
    <property type="evidence" value="ECO:0007669"/>
    <property type="project" value="UniProtKB-SubCell"/>
</dbReference>
<dbReference type="PROSITE" id="PS51257">
    <property type="entry name" value="PROKAR_LIPOPROTEIN"/>
    <property type="match status" value="1"/>
</dbReference>
<keyword evidence="2" id="KW-0472">Membrane</keyword>
<keyword evidence="2" id="KW-0449">Lipoprotein</keyword>
<gene>
    <name evidence="3" type="ORF">ABHF33_11110</name>
</gene>
<feature type="signal peptide" evidence="2">
    <location>
        <begin position="1"/>
        <end position="20"/>
    </location>
</feature>
<keyword evidence="2" id="KW-0564">Palmitate</keyword>
<keyword evidence="2" id="KW-0812">Transmembrane</keyword>
<keyword evidence="2" id="KW-1134">Transmembrane beta strand</keyword>
<dbReference type="SUPFAM" id="SSF56954">
    <property type="entry name" value="Outer membrane efflux proteins (OEP)"/>
    <property type="match status" value="1"/>
</dbReference>